<comment type="caution">
    <text evidence="8">The sequence shown here is derived from an EMBL/GenBank/DDBJ whole genome shotgun (WGS) entry which is preliminary data.</text>
</comment>
<dbReference type="SUPFAM" id="SSF58104">
    <property type="entry name" value="Methyl-accepting chemotaxis protein (MCP) signaling domain"/>
    <property type="match status" value="1"/>
</dbReference>
<keyword evidence="2" id="KW-0488">Methylation</keyword>
<dbReference type="CDD" id="cd06225">
    <property type="entry name" value="HAMP"/>
    <property type="match status" value="1"/>
</dbReference>
<dbReference type="Gene3D" id="1.10.287.950">
    <property type="entry name" value="Methyl-accepting chemotaxis protein"/>
    <property type="match status" value="1"/>
</dbReference>
<dbReference type="SMART" id="SM00304">
    <property type="entry name" value="HAMP"/>
    <property type="match status" value="1"/>
</dbReference>
<dbReference type="GO" id="GO:0004888">
    <property type="term" value="F:transmembrane signaling receptor activity"/>
    <property type="evidence" value="ECO:0007669"/>
    <property type="project" value="InterPro"/>
</dbReference>
<dbReference type="Pfam" id="PF00015">
    <property type="entry name" value="MCPsignal"/>
    <property type="match status" value="1"/>
</dbReference>
<name>A0A7X2IQA9_9BURK</name>
<dbReference type="EMBL" id="WKJJ01000011">
    <property type="protein sequence ID" value="MRV73598.1"/>
    <property type="molecule type" value="Genomic_DNA"/>
</dbReference>
<dbReference type="InterPro" id="IPR004090">
    <property type="entry name" value="Chemotax_Me-accpt_rcpt"/>
</dbReference>
<dbReference type="GO" id="GO:0006935">
    <property type="term" value="P:chemotaxis"/>
    <property type="evidence" value="ECO:0007669"/>
    <property type="project" value="InterPro"/>
</dbReference>
<accession>A0A7X2IQA9</accession>
<dbReference type="InterPro" id="IPR047347">
    <property type="entry name" value="YvaQ-like_sensor"/>
</dbReference>
<sequence length="563" mass="58378">MKIANLSIGRRLTAAFSLTILLLATVVAVGATRLQAVSAEIDVTINDRYAKISLLNDLKDASNRQARDVRNALMQDGGNSAEVRGIADTAREGDGHIGKLQALGMAGDADTLLRAIIAARTAYATSLQPLIQKLQEGDRDGANAWMAEQVKTLQQAQFDAIEQLIAYQVKQMHESGSAARATARTASLAMVVMGVLGGMLSLATAWYITRGIVGPIGHAVTVARTVADGDLGSTIEVRSTDEVGVLSAALKDMNTSLVRIVSEVRVGTDAIRRASSEIAAGNADLSERTEQQAGTLEETASAMAQLTATVQQNTASAHQANALAQSASNVAGQGGAVVSQVVATMASINASSRRIADIIGVIDSIAFQTNILALNAAVEAARAGEQGRGFAVVATEVRNLAGRSKAAAHEIKSLIDDSVQRVDTGARLVDEAGQTMEQIVASVARVADIIADIARASAEQLTGIEQVNAAIAGMDDSTQRNAALVEQAASAADAMREQALALSATVGVFRLGAAAFADGTAAAPAIPAQPVRRVNVTKLADRPRVRRLAAPGRELDGERATGT</sequence>
<dbReference type="PRINTS" id="PR00260">
    <property type="entry name" value="CHEMTRNSDUCR"/>
</dbReference>
<keyword evidence="9" id="KW-1185">Reference proteome</keyword>
<dbReference type="PANTHER" id="PTHR43531:SF14">
    <property type="entry name" value="METHYL-ACCEPTING CHEMOTAXIS PROTEIN I-RELATED"/>
    <property type="match status" value="1"/>
</dbReference>
<dbReference type="PANTHER" id="PTHR43531">
    <property type="entry name" value="PROTEIN ICFG"/>
    <property type="match status" value="1"/>
</dbReference>
<evidence type="ECO:0000259" key="6">
    <source>
        <dbReference type="PROSITE" id="PS50111"/>
    </source>
</evidence>
<dbReference type="Pfam" id="PF00672">
    <property type="entry name" value="HAMP"/>
    <property type="match status" value="1"/>
</dbReference>
<feature type="domain" description="Methyl-accepting transducer" evidence="6">
    <location>
        <begin position="267"/>
        <end position="496"/>
    </location>
</feature>
<proteinExistence type="inferred from homology"/>
<feature type="domain" description="HAMP" evidence="7">
    <location>
        <begin position="210"/>
        <end position="262"/>
    </location>
</feature>
<dbReference type="SMART" id="SM00283">
    <property type="entry name" value="MA"/>
    <property type="match status" value="1"/>
</dbReference>
<dbReference type="InterPro" id="IPR003660">
    <property type="entry name" value="HAMP_dom"/>
</dbReference>
<evidence type="ECO:0000256" key="5">
    <source>
        <dbReference type="SAM" id="Phobius"/>
    </source>
</evidence>
<dbReference type="InterPro" id="IPR051310">
    <property type="entry name" value="MCP_chemotaxis"/>
</dbReference>
<dbReference type="Pfam" id="PF12729">
    <property type="entry name" value="4HB_MCP_1"/>
    <property type="match status" value="1"/>
</dbReference>
<keyword evidence="5" id="KW-0472">Membrane</keyword>
<dbReference type="PROSITE" id="PS50885">
    <property type="entry name" value="HAMP"/>
    <property type="match status" value="1"/>
</dbReference>
<evidence type="ECO:0000256" key="3">
    <source>
        <dbReference type="ARBA" id="ARBA00029447"/>
    </source>
</evidence>
<dbReference type="RefSeq" id="WP_154376345.1">
    <property type="nucleotide sequence ID" value="NZ_WKJJ01000011.1"/>
</dbReference>
<evidence type="ECO:0000256" key="2">
    <source>
        <dbReference type="ARBA" id="ARBA00022481"/>
    </source>
</evidence>
<gene>
    <name evidence="8" type="ORF">GJ700_17950</name>
</gene>
<dbReference type="GO" id="GO:0005886">
    <property type="term" value="C:plasma membrane"/>
    <property type="evidence" value="ECO:0007669"/>
    <property type="project" value="TreeGrafter"/>
</dbReference>
<feature type="transmembrane region" description="Helical" evidence="5">
    <location>
        <begin position="188"/>
        <end position="208"/>
    </location>
</feature>
<keyword evidence="4" id="KW-0807">Transducer</keyword>
<evidence type="ECO:0000259" key="7">
    <source>
        <dbReference type="PROSITE" id="PS50885"/>
    </source>
</evidence>
<comment type="subcellular location">
    <subcellularLocation>
        <location evidence="1">Membrane</location>
    </subcellularLocation>
</comment>
<dbReference type="AlphaFoldDB" id="A0A7X2IQA9"/>
<evidence type="ECO:0000256" key="4">
    <source>
        <dbReference type="PROSITE-ProRule" id="PRU00284"/>
    </source>
</evidence>
<reference evidence="8 9" key="1">
    <citation type="submission" date="2019-11" db="EMBL/GenBank/DDBJ databases">
        <title>Novel species isolated from a subtropical stream in China.</title>
        <authorList>
            <person name="Lu H."/>
        </authorList>
    </citation>
    <scope>NUCLEOTIDE SEQUENCE [LARGE SCALE GENOMIC DNA]</scope>
    <source>
        <strain evidence="8 9">FT92W</strain>
    </source>
</reference>
<dbReference type="InterPro" id="IPR004089">
    <property type="entry name" value="MCPsignal_dom"/>
</dbReference>
<comment type="similarity">
    <text evidence="3">Belongs to the methyl-accepting chemotaxis (MCP) protein family.</text>
</comment>
<keyword evidence="5" id="KW-0812">Transmembrane</keyword>
<dbReference type="CDD" id="cd19411">
    <property type="entry name" value="MCP2201-like_sensor"/>
    <property type="match status" value="1"/>
</dbReference>
<organism evidence="8 9">
    <name type="scientific">Pseudoduganella rivuli</name>
    <dbReference type="NCBI Taxonomy" id="2666085"/>
    <lineage>
        <taxon>Bacteria</taxon>
        <taxon>Pseudomonadati</taxon>
        <taxon>Pseudomonadota</taxon>
        <taxon>Betaproteobacteria</taxon>
        <taxon>Burkholderiales</taxon>
        <taxon>Oxalobacteraceae</taxon>
        <taxon>Telluria group</taxon>
        <taxon>Pseudoduganella</taxon>
    </lineage>
</organism>
<keyword evidence="5" id="KW-1133">Transmembrane helix</keyword>
<evidence type="ECO:0000313" key="8">
    <source>
        <dbReference type="EMBL" id="MRV73598.1"/>
    </source>
</evidence>
<dbReference type="Proteomes" id="UP000446768">
    <property type="component" value="Unassembled WGS sequence"/>
</dbReference>
<dbReference type="FunFam" id="1.10.287.950:FF:000001">
    <property type="entry name" value="Methyl-accepting chemotaxis sensory transducer"/>
    <property type="match status" value="1"/>
</dbReference>
<evidence type="ECO:0000256" key="1">
    <source>
        <dbReference type="ARBA" id="ARBA00004370"/>
    </source>
</evidence>
<protein>
    <submittedName>
        <fullName evidence="8">HAMP domain-containing protein</fullName>
    </submittedName>
</protein>
<dbReference type="PROSITE" id="PS50111">
    <property type="entry name" value="CHEMOTAXIS_TRANSDUC_2"/>
    <property type="match status" value="1"/>
</dbReference>
<evidence type="ECO:0000313" key="9">
    <source>
        <dbReference type="Proteomes" id="UP000446768"/>
    </source>
</evidence>
<dbReference type="InterPro" id="IPR024478">
    <property type="entry name" value="HlyB_4HB_MCP"/>
</dbReference>
<dbReference type="GO" id="GO:0007165">
    <property type="term" value="P:signal transduction"/>
    <property type="evidence" value="ECO:0007669"/>
    <property type="project" value="UniProtKB-KW"/>
</dbReference>
<dbReference type="CDD" id="cd11386">
    <property type="entry name" value="MCP_signal"/>
    <property type="match status" value="1"/>
</dbReference>